<feature type="region of interest" description="Disordered" evidence="2">
    <location>
        <begin position="63"/>
        <end position="93"/>
    </location>
</feature>
<keyword evidence="1" id="KW-0175">Coiled coil</keyword>
<gene>
    <name evidence="3" type="ORF">pdam_00018498</name>
</gene>
<feature type="compositionally biased region" description="Polar residues" evidence="2">
    <location>
        <begin position="310"/>
        <end position="320"/>
    </location>
</feature>
<dbReference type="EMBL" id="RCHS01003767">
    <property type="protein sequence ID" value="RMX39885.1"/>
    <property type="molecule type" value="Genomic_DNA"/>
</dbReference>
<keyword evidence="4" id="KW-1185">Reference proteome</keyword>
<dbReference type="Proteomes" id="UP000275408">
    <property type="component" value="Unassembled WGS sequence"/>
</dbReference>
<accession>A0A3M6TEQ0</accession>
<organism evidence="3 4">
    <name type="scientific">Pocillopora damicornis</name>
    <name type="common">Cauliflower coral</name>
    <name type="synonym">Millepora damicornis</name>
    <dbReference type="NCBI Taxonomy" id="46731"/>
    <lineage>
        <taxon>Eukaryota</taxon>
        <taxon>Metazoa</taxon>
        <taxon>Cnidaria</taxon>
        <taxon>Anthozoa</taxon>
        <taxon>Hexacorallia</taxon>
        <taxon>Scleractinia</taxon>
        <taxon>Astrocoeniina</taxon>
        <taxon>Pocilloporidae</taxon>
        <taxon>Pocillopora</taxon>
    </lineage>
</organism>
<proteinExistence type="predicted"/>
<dbReference type="OrthoDB" id="5988180at2759"/>
<evidence type="ECO:0000313" key="4">
    <source>
        <dbReference type="Proteomes" id="UP000275408"/>
    </source>
</evidence>
<protein>
    <submittedName>
        <fullName evidence="3">Uncharacterized protein</fullName>
    </submittedName>
</protein>
<feature type="compositionally biased region" description="Low complexity" evidence="2">
    <location>
        <begin position="461"/>
        <end position="474"/>
    </location>
</feature>
<sequence>MSTNSYDEEASILLSKNITKSLLVKNALDLEALKKRARLLEKEKNSEARLFLKKKEILLKRQATRNSGTLSSQRPLSSRSLIPPESNVSRWKSDTDLNRELSLGARTQDMNEKSGRQKLLSPWLPLLSEGAKRRSGTFSSLDQYESTSTSLPDIHGGSIGKTKLKKYSDTNPPRPVSSQGKKKTEVSTSVIDDWQDLRKIRYLRSFNEETLALLSKSTVKLLRVRNAIDDGTLKKESQMLQKQRKAKERLYQRTTEYILQQRSKISETRPLSSRSLNIEQAVTKWKSDPNLARQNLSPQMRRKEIDANKGKQTLLSSSFPRLTDHADKHSELSLSPRSRHRALSTLSPEYGGVTTSLPDINAASKWKRGGKIVRDTIRPWKLSDTQLDTGRPSFDKDAITDDEWKELKNCRTLLMRNAINQETLKKQSRLLEKEKSSEERLFLKKKEHLLQRQVTRGLETSQSRPSSSRSLNLENSVTKWKKATALSKECSQSHLPKKIEVNLTPMSSGKLENALNKWKNVTASARESTQSPKPRRKEIVGNNRQRRLLSSLSLQSDEDEIEAVPLRSRSKTFSTFSSTVPLPDIHATSNGITGLKKCNDTQLPDSLEICQEDDWKPLRECRYLRTSSGEEELCGI</sequence>
<feature type="compositionally biased region" description="Polar residues" evidence="2">
    <location>
        <begin position="137"/>
        <end position="151"/>
    </location>
</feature>
<evidence type="ECO:0000313" key="3">
    <source>
        <dbReference type="EMBL" id="RMX39885.1"/>
    </source>
</evidence>
<feature type="compositionally biased region" description="Low complexity" evidence="2">
    <location>
        <begin position="70"/>
        <end position="86"/>
    </location>
</feature>
<name>A0A3M6TEQ0_POCDA</name>
<feature type="region of interest" description="Disordered" evidence="2">
    <location>
        <begin position="137"/>
        <end position="184"/>
    </location>
</feature>
<feature type="region of interest" description="Disordered" evidence="2">
    <location>
        <begin position="454"/>
        <end position="474"/>
    </location>
</feature>
<feature type="compositionally biased region" description="Basic and acidic residues" evidence="2">
    <location>
        <begin position="322"/>
        <end position="331"/>
    </location>
</feature>
<feature type="coiled-coil region" evidence="1">
    <location>
        <begin position="23"/>
        <end position="50"/>
    </location>
</feature>
<evidence type="ECO:0000256" key="1">
    <source>
        <dbReference type="SAM" id="Coils"/>
    </source>
</evidence>
<feature type="region of interest" description="Disordered" evidence="2">
    <location>
        <begin position="289"/>
        <end position="339"/>
    </location>
</feature>
<comment type="caution">
    <text evidence="3">The sequence shown here is derived from an EMBL/GenBank/DDBJ whole genome shotgun (WGS) entry which is preliminary data.</text>
</comment>
<reference evidence="3 4" key="1">
    <citation type="journal article" date="2018" name="Sci. Rep.">
        <title>Comparative analysis of the Pocillopora damicornis genome highlights role of immune system in coral evolution.</title>
        <authorList>
            <person name="Cunning R."/>
            <person name="Bay R.A."/>
            <person name="Gillette P."/>
            <person name="Baker A.C."/>
            <person name="Traylor-Knowles N."/>
        </authorList>
    </citation>
    <scope>NUCLEOTIDE SEQUENCE [LARGE SCALE GENOMIC DNA]</scope>
    <source>
        <strain evidence="3">RSMAS</strain>
        <tissue evidence="3">Whole animal</tissue>
    </source>
</reference>
<evidence type="ECO:0000256" key="2">
    <source>
        <dbReference type="SAM" id="MobiDB-lite"/>
    </source>
</evidence>
<dbReference type="AlphaFoldDB" id="A0A3M6TEQ0"/>